<evidence type="ECO:0000313" key="6">
    <source>
        <dbReference type="Proteomes" id="UP000006906"/>
    </source>
</evidence>
<dbReference type="InterPro" id="IPR013087">
    <property type="entry name" value="Znf_C2H2_type"/>
</dbReference>
<feature type="region of interest" description="Disordered" evidence="4">
    <location>
        <begin position="287"/>
        <end position="322"/>
    </location>
</feature>
<dbReference type="KEGG" id="cre:CHLRE_12g528400v5"/>
<dbReference type="InterPro" id="IPR056437">
    <property type="entry name" value="Znf-C2H2_ZNF598/HEL2"/>
</dbReference>
<dbReference type="InterPro" id="IPR001876">
    <property type="entry name" value="Znf_RanBP2"/>
</dbReference>
<feature type="region of interest" description="Disordered" evidence="4">
    <location>
        <begin position="498"/>
        <end position="543"/>
    </location>
</feature>
<feature type="compositionally biased region" description="Low complexity" evidence="4">
    <location>
        <begin position="437"/>
        <end position="473"/>
    </location>
</feature>
<dbReference type="OMA" id="PRCCICK"/>
<dbReference type="OrthoDB" id="3838338at2759"/>
<dbReference type="GeneID" id="5722445"/>
<dbReference type="PROSITE" id="PS01358">
    <property type="entry name" value="ZF_RANBP2_1"/>
    <property type="match status" value="1"/>
</dbReference>
<dbReference type="HOGENOM" id="CLU_015828_0_0_1"/>
<dbReference type="Pfam" id="PF23230">
    <property type="entry name" value="zf-C2H2_13"/>
    <property type="match status" value="1"/>
</dbReference>
<dbReference type="InterPro" id="IPR044288">
    <property type="entry name" value="ZNF598/HEL2"/>
</dbReference>
<dbReference type="PANTHER" id="PTHR22938:SF0">
    <property type="entry name" value="E3 UBIQUITIN-PROTEIN LIGASE ZNF598"/>
    <property type="match status" value="1"/>
</dbReference>
<feature type="region of interest" description="Disordered" evidence="4">
    <location>
        <begin position="844"/>
        <end position="939"/>
    </location>
</feature>
<reference evidence="5 6" key="1">
    <citation type="journal article" date="2007" name="Science">
        <title>The Chlamydomonas genome reveals the evolution of key animal and plant functions.</title>
        <authorList>
            <person name="Merchant S.S."/>
            <person name="Prochnik S.E."/>
            <person name="Vallon O."/>
            <person name="Harris E.H."/>
            <person name="Karpowicz S.J."/>
            <person name="Witman G.B."/>
            <person name="Terry A."/>
            <person name="Salamov A."/>
            <person name="Fritz-Laylin L.K."/>
            <person name="Marechal-Drouard L."/>
            <person name="Marshall W.F."/>
            <person name="Qu L.H."/>
            <person name="Nelson D.R."/>
            <person name="Sanderfoot A.A."/>
            <person name="Spalding M.H."/>
            <person name="Kapitonov V.V."/>
            <person name="Ren Q."/>
            <person name="Ferris P."/>
            <person name="Lindquist E."/>
            <person name="Shapiro H."/>
            <person name="Lucas S.M."/>
            <person name="Grimwood J."/>
            <person name="Schmutz J."/>
            <person name="Cardol P."/>
            <person name="Cerutti H."/>
            <person name="Chanfreau G."/>
            <person name="Chen C.L."/>
            <person name="Cognat V."/>
            <person name="Croft M.T."/>
            <person name="Dent R."/>
            <person name="Dutcher S."/>
            <person name="Fernandez E."/>
            <person name="Fukuzawa H."/>
            <person name="Gonzalez-Ballester D."/>
            <person name="Gonzalez-Halphen D."/>
            <person name="Hallmann A."/>
            <person name="Hanikenne M."/>
            <person name="Hippler M."/>
            <person name="Inwood W."/>
            <person name="Jabbari K."/>
            <person name="Kalanon M."/>
            <person name="Kuras R."/>
            <person name="Lefebvre P.A."/>
            <person name="Lemaire S.D."/>
            <person name="Lobanov A.V."/>
            <person name="Lohr M."/>
            <person name="Manuell A."/>
            <person name="Meier I."/>
            <person name="Mets L."/>
            <person name="Mittag M."/>
            <person name="Mittelmeier T."/>
            <person name="Moroney J.V."/>
            <person name="Moseley J."/>
            <person name="Napoli C."/>
            <person name="Nedelcu A.M."/>
            <person name="Niyogi K."/>
            <person name="Novoselov S.V."/>
            <person name="Paulsen I.T."/>
            <person name="Pazour G."/>
            <person name="Purton S."/>
            <person name="Ral J.P."/>
            <person name="Riano-Pachon D.M."/>
            <person name="Riekhof W."/>
            <person name="Rymarquis L."/>
            <person name="Schroda M."/>
            <person name="Stern D."/>
            <person name="Umen J."/>
            <person name="Willows R."/>
            <person name="Wilson N."/>
            <person name="Zimmer S.L."/>
            <person name="Allmer J."/>
            <person name="Balk J."/>
            <person name="Bisova K."/>
            <person name="Chen C.J."/>
            <person name="Elias M."/>
            <person name="Gendler K."/>
            <person name="Hauser C."/>
            <person name="Lamb M.R."/>
            <person name="Ledford H."/>
            <person name="Long J.C."/>
            <person name="Minagawa J."/>
            <person name="Page M.D."/>
            <person name="Pan J."/>
            <person name="Pootakham W."/>
            <person name="Roje S."/>
            <person name="Rose A."/>
            <person name="Stahlberg E."/>
            <person name="Terauchi A.M."/>
            <person name="Yang P."/>
            <person name="Ball S."/>
            <person name="Bowler C."/>
            <person name="Dieckmann C.L."/>
            <person name="Gladyshev V.N."/>
            <person name="Green P."/>
            <person name="Jorgensen R."/>
            <person name="Mayfield S."/>
            <person name="Mueller-Roeber B."/>
            <person name="Rajamani S."/>
            <person name="Sayre R.T."/>
            <person name="Brokstein P."/>
            <person name="Dubchak I."/>
            <person name="Goodstein D."/>
            <person name="Hornick L."/>
            <person name="Huang Y.W."/>
            <person name="Jhaveri J."/>
            <person name="Luo Y."/>
            <person name="Martinez D."/>
            <person name="Ngau W.C."/>
            <person name="Otillar B."/>
            <person name="Poliakov A."/>
            <person name="Porter A."/>
            <person name="Szajkowski L."/>
            <person name="Werner G."/>
            <person name="Zhou K."/>
            <person name="Grigoriev I.V."/>
            <person name="Rokhsar D.S."/>
            <person name="Grossman A.R."/>
        </authorList>
    </citation>
    <scope>NUCLEOTIDE SEQUENCE [LARGE SCALE GENOMIC DNA]</scope>
    <source>
        <strain evidence="6">CC-503</strain>
    </source>
</reference>
<feature type="region of interest" description="Disordered" evidence="4">
    <location>
        <begin position="373"/>
        <end position="473"/>
    </location>
</feature>
<evidence type="ECO:0000256" key="4">
    <source>
        <dbReference type="SAM" id="MobiDB-lite"/>
    </source>
</evidence>
<dbReference type="PaxDb" id="3055-EDP00668"/>
<dbReference type="SMART" id="SM00355">
    <property type="entry name" value="ZnF_C2H2"/>
    <property type="match status" value="3"/>
</dbReference>
<organism evidence="5 6">
    <name type="scientific">Chlamydomonas reinhardtii</name>
    <name type="common">Chlamydomonas smithii</name>
    <dbReference type="NCBI Taxonomy" id="3055"/>
    <lineage>
        <taxon>Eukaryota</taxon>
        <taxon>Viridiplantae</taxon>
        <taxon>Chlorophyta</taxon>
        <taxon>core chlorophytes</taxon>
        <taxon>Chlorophyceae</taxon>
        <taxon>CS clade</taxon>
        <taxon>Chlamydomonadales</taxon>
        <taxon>Chlamydomonadaceae</taxon>
        <taxon>Chlamydomonas</taxon>
    </lineage>
</organism>
<evidence type="ECO:0000256" key="1">
    <source>
        <dbReference type="ARBA" id="ARBA00022723"/>
    </source>
</evidence>
<evidence type="ECO:0000256" key="2">
    <source>
        <dbReference type="ARBA" id="ARBA00022771"/>
    </source>
</evidence>
<keyword evidence="3" id="KW-0862">Zinc</keyword>
<dbReference type="AlphaFoldDB" id="A8J5A8"/>
<dbReference type="Gramene" id="PNW75481">
    <property type="protein sequence ID" value="PNW75481"/>
    <property type="gene ID" value="CHLRE_12g528400v5"/>
</dbReference>
<dbReference type="InterPro" id="IPR036443">
    <property type="entry name" value="Znf_RanBP2_sf"/>
</dbReference>
<dbReference type="PANTHER" id="PTHR22938">
    <property type="entry name" value="ZINC FINGER PROTEIN 598"/>
    <property type="match status" value="1"/>
</dbReference>
<feature type="compositionally biased region" description="Low complexity" evidence="4">
    <location>
        <begin position="417"/>
        <end position="427"/>
    </location>
</feature>
<feature type="region of interest" description="Disordered" evidence="4">
    <location>
        <begin position="572"/>
        <end position="652"/>
    </location>
</feature>
<dbReference type="Pfam" id="PF23202">
    <property type="entry name" value="PAH_ZNF598"/>
    <property type="match status" value="1"/>
</dbReference>
<feature type="compositionally biased region" description="Gly residues" evidence="4">
    <location>
        <begin position="642"/>
        <end position="651"/>
    </location>
</feature>
<evidence type="ECO:0000313" key="5">
    <source>
        <dbReference type="EMBL" id="PNW75481.1"/>
    </source>
</evidence>
<keyword evidence="6" id="KW-1185">Reference proteome</keyword>
<accession>A8J5A8</accession>
<dbReference type="eggNOG" id="KOG2231">
    <property type="taxonomic scope" value="Eukaryota"/>
</dbReference>
<dbReference type="GO" id="GO:0072344">
    <property type="term" value="P:rescue of stalled ribosome"/>
    <property type="evidence" value="ECO:0000318"/>
    <property type="project" value="GO_Central"/>
</dbReference>
<dbReference type="Proteomes" id="UP000006906">
    <property type="component" value="Chromosome 12"/>
</dbReference>
<dbReference type="GO" id="GO:0016567">
    <property type="term" value="P:protein ubiquitination"/>
    <property type="evidence" value="ECO:0000318"/>
    <property type="project" value="GO_Central"/>
</dbReference>
<dbReference type="EMBL" id="CM008973">
    <property type="protein sequence ID" value="PNW75481.1"/>
    <property type="molecule type" value="Genomic_DNA"/>
</dbReference>
<dbReference type="InterPro" id="IPR057634">
    <property type="entry name" value="PAH_ZNF598/HEL2"/>
</dbReference>
<dbReference type="PROSITE" id="PS00028">
    <property type="entry name" value="ZINC_FINGER_C2H2_1"/>
    <property type="match status" value="1"/>
</dbReference>
<protein>
    <submittedName>
        <fullName evidence="5">Uncharacterized protein</fullName>
    </submittedName>
</protein>
<keyword evidence="2" id="KW-0863">Zinc-finger</keyword>
<proteinExistence type="predicted"/>
<sequence length="967" mass="100389">MRIVLKDKGCVFCRQECGQVFFTRFMGDYTARLGPEDFDKLKGRADRRELHYLPEVDGYFDDEKHYNEIRVLCGFTHPAAESGGRAPKFSNYNALKKHLENSGQFFCDVCVKSRKVFVSEQMVYSKETLKRHLESGDESGPLAESGFKGHPLCKFCRQRFYDSNELYKHMESAHEHCFLCRRAAPHQYVYFRHYKELEDHFTKAHHPCPHPNCLERKFVVFDTEYELKAHFAAEHGDEVKMSAAQRRQAMTIPLNLQYRSHDDEETEPGPSARLERAAVVIGGGYNQGSRAARPGRMAASAAGGAGGIHHSRSEPQLQQEPGQDLESVTFNAEDFPAASGAVGAGAGGGALGRWAAFAGAQGNANVHDEEHFPALPSLSKNQRRRIKEQQRSLADRLSAAAQPARVLHRATPGGTGPSAAGGSDAAPQLVPGMSDFPALQSGGPAPSAPPAARQVSAAHTASSSSSGTGASTSAAASSSMAAFTPVSRTADVVAPVSVNRKPPSLGQEEFPSLGGKGKGKGKGVGQTPASPPPAVSPYAGVASGSQPAYTAAGLSKTDVLHSLFMRPGSAAATMGGGAGPSASSSSAAAAADEPEPAPLALDDFPSLPPGSKGKGRAKVVLRASPAKPQPASPAAAAPAPPAGGGGGGAGGVSDSLKAANKALVERIKQRLTGDAFSTFRQQSLLFMRGEVSAEEYHDYMVSLGLLSLTAELVSLLPDASKRRLLLDVHRTFIVSPAAQDPSLVGAGWMPPEAAIAKAARVAQHAAWTCGRCSLINAPDDARCESCSGPRPTEEQQLAAASAVAAAAAPLPAFGSAVRAAAAAASSSSSSSNMGFTMVPSRSAAAAAAPPPPQAPPALDDFPSLPMGRPARTAPPPPSAAAEFLSGPGPSGSEDPFPAASGGGKGKKGKGTTIKIGLGAGTGSAGRTHPQNQWTQPGAKAKVTNSWAAGTGKLAKMHGAINDAWGEE</sequence>
<name>A8J5A8_CHLRE</name>
<evidence type="ECO:0000256" key="3">
    <source>
        <dbReference type="ARBA" id="ARBA00022833"/>
    </source>
</evidence>
<feature type="compositionally biased region" description="Low complexity" evidence="4">
    <location>
        <begin position="288"/>
        <end position="302"/>
    </location>
</feature>
<dbReference type="PROSITE" id="PS50199">
    <property type="entry name" value="ZF_RANBP2_2"/>
    <property type="match status" value="1"/>
</dbReference>
<dbReference type="Gene3D" id="2.30.30.380">
    <property type="entry name" value="Zn-finger domain of Sec23/24"/>
    <property type="match status" value="1"/>
</dbReference>
<gene>
    <name evidence="5" type="ORF">CHLRE_12g528400v5</name>
</gene>
<dbReference type="GO" id="GO:0061630">
    <property type="term" value="F:ubiquitin protein ligase activity"/>
    <property type="evidence" value="ECO:0000318"/>
    <property type="project" value="GO_Central"/>
</dbReference>
<dbReference type="InParanoid" id="A8J5A8"/>
<keyword evidence="1" id="KW-0479">Metal-binding</keyword>
<dbReference type="GO" id="GO:0008270">
    <property type="term" value="F:zinc ion binding"/>
    <property type="evidence" value="ECO:0007669"/>
    <property type="project" value="UniProtKB-KW"/>
</dbReference>
<feature type="compositionally biased region" description="Low complexity" evidence="4">
    <location>
        <begin position="580"/>
        <end position="591"/>
    </location>
</feature>
<dbReference type="RefSeq" id="XP_001696976.1">
    <property type="nucleotide sequence ID" value="XM_001696924.2"/>
</dbReference>
<dbReference type="GO" id="GO:0043022">
    <property type="term" value="F:ribosome binding"/>
    <property type="evidence" value="ECO:0000318"/>
    <property type="project" value="GO_Central"/>
</dbReference>
<dbReference type="SUPFAM" id="SSF90209">
    <property type="entry name" value="Ran binding protein zinc finger-like"/>
    <property type="match status" value="1"/>
</dbReference>